<evidence type="ECO:0000259" key="2">
    <source>
        <dbReference type="Pfam" id="PF03109"/>
    </source>
</evidence>
<comment type="similarity">
    <text evidence="1">Belongs to the protein kinase superfamily. ADCK protein kinase family.</text>
</comment>
<feature type="non-terminal residue" evidence="3">
    <location>
        <position position="310"/>
    </location>
</feature>
<gene>
    <name evidence="3" type="ORF">METZ01_LOCUS212430</name>
</gene>
<dbReference type="SUPFAM" id="SSF56112">
    <property type="entry name" value="Protein kinase-like (PK-like)"/>
    <property type="match status" value="1"/>
</dbReference>
<evidence type="ECO:0000313" key="3">
    <source>
        <dbReference type="EMBL" id="SVB59576.1"/>
    </source>
</evidence>
<name>A0A382F961_9ZZZZ</name>
<evidence type="ECO:0000256" key="1">
    <source>
        <dbReference type="ARBA" id="ARBA00009670"/>
    </source>
</evidence>
<dbReference type="EMBL" id="UINC01048708">
    <property type="protein sequence ID" value="SVB59576.1"/>
    <property type="molecule type" value="Genomic_DNA"/>
</dbReference>
<dbReference type="Pfam" id="PF03109">
    <property type="entry name" value="ABC1"/>
    <property type="match status" value="1"/>
</dbReference>
<accession>A0A382F961</accession>
<feature type="domain" description="ABC1 atypical kinase-like" evidence="2">
    <location>
        <begin position="94"/>
        <end position="298"/>
    </location>
</feature>
<protein>
    <recommendedName>
        <fullName evidence="2">ABC1 atypical kinase-like domain-containing protein</fullName>
    </recommendedName>
</protein>
<organism evidence="3">
    <name type="scientific">marine metagenome</name>
    <dbReference type="NCBI Taxonomy" id="408172"/>
    <lineage>
        <taxon>unclassified sequences</taxon>
        <taxon>metagenomes</taxon>
        <taxon>ecological metagenomes</taxon>
    </lineage>
</organism>
<dbReference type="PANTHER" id="PTHR10566">
    <property type="entry name" value="CHAPERONE-ACTIVITY OF BC1 COMPLEX CABC1 -RELATED"/>
    <property type="match status" value="1"/>
</dbReference>
<dbReference type="InterPro" id="IPR004147">
    <property type="entry name" value="ABC1_dom"/>
</dbReference>
<reference evidence="3" key="1">
    <citation type="submission" date="2018-05" db="EMBL/GenBank/DDBJ databases">
        <authorList>
            <person name="Lanie J.A."/>
            <person name="Ng W.-L."/>
            <person name="Kazmierczak K.M."/>
            <person name="Andrzejewski T.M."/>
            <person name="Davidsen T.M."/>
            <person name="Wayne K.J."/>
            <person name="Tettelin H."/>
            <person name="Glass J.I."/>
            <person name="Rusch D."/>
            <person name="Podicherti R."/>
            <person name="Tsui H.-C.T."/>
            <person name="Winkler M.E."/>
        </authorList>
    </citation>
    <scope>NUCLEOTIDE SEQUENCE</scope>
</reference>
<sequence length="310" mass="35343">MNQFKIVARVLKIQKILVYYHLDDLIEDIPILRPLQWFFYLSPKRWLRNKSKEPQAERIRQALETLGPLYVKFGQSLSTRPDLLPADIAKELAKLQDNVPAFPAEQAKQAIEMAFDQPAEQVFKSFEADAFASASIAQAHLAQLHTGEEVVVKILRPGIMAAIEQDMQILFVLARLVEKYSQEGRRLMPLEVVGDYQKVVHNELDLMREAANCAQIGRNWEGSDIIRVPAIHWDYCRHNILVQERIHGIPINDIDGLSAAGVDIHQLAKNGVKIFFTQVFHHNLFHADMHPGNVFVDITDPEQPKYAAVD</sequence>
<proteinExistence type="inferred from homology"/>
<dbReference type="InterPro" id="IPR050154">
    <property type="entry name" value="UbiB_kinase"/>
</dbReference>
<dbReference type="AlphaFoldDB" id="A0A382F961"/>
<dbReference type="PANTHER" id="PTHR10566:SF113">
    <property type="entry name" value="PROTEIN ACTIVITY OF BC1 COMPLEX KINASE 7, CHLOROPLASTIC"/>
    <property type="match status" value="1"/>
</dbReference>
<dbReference type="InterPro" id="IPR011009">
    <property type="entry name" value="Kinase-like_dom_sf"/>
</dbReference>